<comment type="caution">
    <text evidence="2">The sequence shown here is derived from an EMBL/GenBank/DDBJ whole genome shotgun (WGS) entry which is preliminary data.</text>
</comment>
<protein>
    <submittedName>
        <fullName evidence="2">Uncharacterized protein</fullName>
    </submittedName>
</protein>
<dbReference type="EMBL" id="JAAGAX010000005">
    <property type="protein sequence ID" value="KAF2313560.1"/>
    <property type="molecule type" value="Genomic_DNA"/>
</dbReference>
<evidence type="ECO:0000313" key="3">
    <source>
        <dbReference type="Proteomes" id="UP000467840"/>
    </source>
</evidence>
<dbReference type="AlphaFoldDB" id="A0A6A6MIJ1"/>
<accession>A0A6A6MIJ1</accession>
<evidence type="ECO:0000256" key="1">
    <source>
        <dbReference type="SAM" id="MobiDB-lite"/>
    </source>
</evidence>
<name>A0A6A6MIJ1_HEVBR</name>
<sequence>MLPQLEPLLPSPPQTLSDKTIVLPPKTTINTEKQPTNPPLPFSEPSGYLNSWNTKNKAENASDWNNRKLSLRAQRALLAIPEEELGPKQLIPLDDLIQIAKILWALPNEDEVEPRPTGTDNDANAALP</sequence>
<feature type="region of interest" description="Disordered" evidence="1">
    <location>
        <begin position="108"/>
        <end position="128"/>
    </location>
</feature>
<organism evidence="2 3">
    <name type="scientific">Hevea brasiliensis</name>
    <name type="common">Para rubber tree</name>
    <name type="synonym">Siphonia brasiliensis</name>
    <dbReference type="NCBI Taxonomy" id="3981"/>
    <lineage>
        <taxon>Eukaryota</taxon>
        <taxon>Viridiplantae</taxon>
        <taxon>Streptophyta</taxon>
        <taxon>Embryophyta</taxon>
        <taxon>Tracheophyta</taxon>
        <taxon>Spermatophyta</taxon>
        <taxon>Magnoliopsida</taxon>
        <taxon>eudicotyledons</taxon>
        <taxon>Gunneridae</taxon>
        <taxon>Pentapetalae</taxon>
        <taxon>rosids</taxon>
        <taxon>fabids</taxon>
        <taxon>Malpighiales</taxon>
        <taxon>Euphorbiaceae</taxon>
        <taxon>Crotonoideae</taxon>
        <taxon>Micrandreae</taxon>
        <taxon>Hevea</taxon>
    </lineage>
</organism>
<proteinExistence type="predicted"/>
<evidence type="ECO:0000313" key="2">
    <source>
        <dbReference type="EMBL" id="KAF2313560.1"/>
    </source>
</evidence>
<feature type="region of interest" description="Disordered" evidence="1">
    <location>
        <begin position="1"/>
        <end position="20"/>
    </location>
</feature>
<keyword evidence="3" id="KW-1185">Reference proteome</keyword>
<dbReference type="Proteomes" id="UP000467840">
    <property type="component" value="Chromosome 15"/>
</dbReference>
<reference evidence="2 3" key="1">
    <citation type="journal article" date="2020" name="Mol. Plant">
        <title>The Chromosome-Based Rubber Tree Genome Provides New Insights into Spurge Genome Evolution and Rubber Biosynthesis.</title>
        <authorList>
            <person name="Liu J."/>
            <person name="Shi C."/>
            <person name="Shi C.C."/>
            <person name="Li W."/>
            <person name="Zhang Q.J."/>
            <person name="Zhang Y."/>
            <person name="Li K."/>
            <person name="Lu H.F."/>
            <person name="Shi C."/>
            <person name="Zhu S.T."/>
            <person name="Xiao Z.Y."/>
            <person name="Nan H."/>
            <person name="Yue Y."/>
            <person name="Zhu X.G."/>
            <person name="Wu Y."/>
            <person name="Hong X.N."/>
            <person name="Fan G.Y."/>
            <person name="Tong Y."/>
            <person name="Zhang D."/>
            <person name="Mao C.L."/>
            <person name="Liu Y.L."/>
            <person name="Hao S.J."/>
            <person name="Liu W.Q."/>
            <person name="Lv M.Q."/>
            <person name="Zhang H.B."/>
            <person name="Liu Y."/>
            <person name="Hu-Tang G.R."/>
            <person name="Wang J.P."/>
            <person name="Wang J.H."/>
            <person name="Sun Y.H."/>
            <person name="Ni S.B."/>
            <person name="Chen W.B."/>
            <person name="Zhang X.C."/>
            <person name="Jiao Y.N."/>
            <person name="Eichler E.E."/>
            <person name="Li G.H."/>
            <person name="Liu X."/>
            <person name="Gao L.Z."/>
        </authorList>
    </citation>
    <scope>NUCLEOTIDE SEQUENCE [LARGE SCALE GENOMIC DNA]</scope>
    <source>
        <strain evidence="3">cv. GT1</strain>
        <tissue evidence="2">Leaf</tissue>
    </source>
</reference>
<gene>
    <name evidence="2" type="ORF">GH714_011717</name>
</gene>